<dbReference type="AlphaFoldDB" id="A0A2T4BRG8"/>
<evidence type="ECO:0000313" key="2">
    <source>
        <dbReference type="EMBL" id="PTB71912.1"/>
    </source>
</evidence>
<accession>A0A2T4BRG8</accession>
<dbReference type="OrthoDB" id="10477253at2759"/>
<keyword evidence="3" id="KW-1185">Reference proteome</keyword>
<evidence type="ECO:0000256" key="1">
    <source>
        <dbReference type="SAM" id="MobiDB-lite"/>
    </source>
</evidence>
<gene>
    <name evidence="2" type="ORF">M440DRAFT_1364448</name>
</gene>
<evidence type="ECO:0000313" key="3">
    <source>
        <dbReference type="Proteomes" id="UP000240760"/>
    </source>
</evidence>
<feature type="region of interest" description="Disordered" evidence="1">
    <location>
        <begin position="29"/>
        <end position="55"/>
    </location>
</feature>
<dbReference type="Proteomes" id="UP000240760">
    <property type="component" value="Unassembled WGS sequence"/>
</dbReference>
<feature type="non-terminal residue" evidence="2">
    <location>
        <position position="84"/>
    </location>
</feature>
<dbReference type="EMBL" id="KZ679144">
    <property type="protein sequence ID" value="PTB71912.1"/>
    <property type="molecule type" value="Genomic_DNA"/>
</dbReference>
<protein>
    <submittedName>
        <fullName evidence="2">Uncharacterized protein</fullName>
    </submittedName>
</protein>
<organism evidence="2 3">
    <name type="scientific">Trichoderma longibrachiatum ATCC 18648</name>
    <dbReference type="NCBI Taxonomy" id="983965"/>
    <lineage>
        <taxon>Eukaryota</taxon>
        <taxon>Fungi</taxon>
        <taxon>Dikarya</taxon>
        <taxon>Ascomycota</taxon>
        <taxon>Pezizomycotina</taxon>
        <taxon>Sordariomycetes</taxon>
        <taxon>Hypocreomycetidae</taxon>
        <taxon>Hypocreales</taxon>
        <taxon>Hypocreaceae</taxon>
        <taxon>Trichoderma</taxon>
    </lineage>
</organism>
<reference evidence="2 3" key="1">
    <citation type="submission" date="2016-07" db="EMBL/GenBank/DDBJ databases">
        <title>Multiple horizontal gene transfer events from other fungi enriched the ability of initially mycotrophic Trichoderma (Ascomycota) to feed on dead plant biomass.</title>
        <authorList>
            <consortium name="DOE Joint Genome Institute"/>
            <person name="Aerts A."/>
            <person name="Atanasova L."/>
            <person name="Chenthamara K."/>
            <person name="Zhang J."/>
            <person name="Grujic M."/>
            <person name="Henrissat B."/>
            <person name="Kuo A."/>
            <person name="Salamov A."/>
            <person name="Lipzen A."/>
            <person name="Labutti K."/>
            <person name="Barry K."/>
            <person name="Miao Y."/>
            <person name="Rahimi M.J."/>
            <person name="Shen Q."/>
            <person name="Grigoriev I.V."/>
            <person name="Kubicek C.P."/>
            <person name="Druzhinina I.S."/>
        </authorList>
    </citation>
    <scope>NUCLEOTIDE SEQUENCE [LARGE SCALE GENOMIC DNA]</scope>
    <source>
        <strain evidence="2 3">ATCC 18648</strain>
    </source>
</reference>
<name>A0A2T4BRG8_TRILO</name>
<sequence length="84" mass="9708">MSCTHLDNELKQVQAREQQAYMHLRRQLGLSPIPEQQDTATSLPPPIPPRNPARGTPYISKHIHARNLSFEKDITQKQKQVLRE</sequence>
<proteinExistence type="predicted"/>